<dbReference type="Gene3D" id="3.30.1360.40">
    <property type="match status" value="1"/>
</dbReference>
<dbReference type="PANTHER" id="PTHR10169:SF38">
    <property type="entry name" value="DNA TOPOISOMERASE 2"/>
    <property type="match status" value="1"/>
</dbReference>
<reference evidence="17" key="1">
    <citation type="journal article" date="2019" name="Curr. Biol.">
        <title>Genome Sequence of Striga asiatica Provides Insight into the Evolution of Plant Parasitism.</title>
        <authorList>
            <person name="Yoshida S."/>
            <person name="Kim S."/>
            <person name="Wafula E.K."/>
            <person name="Tanskanen J."/>
            <person name="Kim Y.M."/>
            <person name="Honaas L."/>
            <person name="Yang Z."/>
            <person name="Spallek T."/>
            <person name="Conn C.E."/>
            <person name="Ichihashi Y."/>
            <person name="Cheong K."/>
            <person name="Cui S."/>
            <person name="Der J.P."/>
            <person name="Gundlach H."/>
            <person name="Jiao Y."/>
            <person name="Hori C."/>
            <person name="Ishida J.K."/>
            <person name="Kasahara H."/>
            <person name="Kiba T."/>
            <person name="Kim M.S."/>
            <person name="Koo N."/>
            <person name="Laohavisit A."/>
            <person name="Lee Y.H."/>
            <person name="Lumba S."/>
            <person name="McCourt P."/>
            <person name="Mortimer J.C."/>
            <person name="Mutuku J.M."/>
            <person name="Nomura T."/>
            <person name="Sasaki-Sekimoto Y."/>
            <person name="Seto Y."/>
            <person name="Wang Y."/>
            <person name="Wakatake T."/>
            <person name="Sakakibara H."/>
            <person name="Demura T."/>
            <person name="Yamaguchi S."/>
            <person name="Yoneyama K."/>
            <person name="Manabe R.I."/>
            <person name="Nelson D.C."/>
            <person name="Schulman A.H."/>
            <person name="Timko M.P."/>
            <person name="dePamphilis C.W."/>
            <person name="Choi D."/>
            <person name="Shirasu K."/>
        </authorList>
    </citation>
    <scope>NUCLEOTIDE SEQUENCE [LARGE SCALE GENOMIC DNA]</scope>
    <source>
        <strain evidence="17">cv. UVA1</strain>
    </source>
</reference>
<dbReference type="Pfam" id="PF02518">
    <property type="entry name" value="HATPase_c"/>
    <property type="match status" value="1"/>
</dbReference>
<dbReference type="SUPFAM" id="SSF56719">
    <property type="entry name" value="Type II DNA topoisomerase"/>
    <property type="match status" value="1"/>
</dbReference>
<evidence type="ECO:0000256" key="9">
    <source>
        <dbReference type="ARBA" id="ARBA00023029"/>
    </source>
</evidence>
<keyword evidence="17" id="KW-1185">Reference proteome</keyword>
<keyword evidence="7 13" id="KW-0067">ATP-binding</keyword>
<dbReference type="PROSITE" id="PS00177">
    <property type="entry name" value="TOPOISOMERASE_II"/>
    <property type="match status" value="1"/>
</dbReference>
<feature type="compositionally biased region" description="Basic and acidic residues" evidence="14">
    <location>
        <begin position="1090"/>
        <end position="1101"/>
    </location>
</feature>
<comment type="cofactor">
    <cofactor evidence="3">
        <name>Mg(2+)</name>
        <dbReference type="ChEBI" id="CHEBI:18420"/>
    </cofactor>
</comment>
<dbReference type="GO" id="GO:0003677">
    <property type="term" value="F:DNA binding"/>
    <property type="evidence" value="ECO:0007669"/>
    <property type="project" value="UniProtKB-UniRule"/>
</dbReference>
<dbReference type="GO" id="GO:0006265">
    <property type="term" value="P:DNA topological change"/>
    <property type="evidence" value="ECO:0007669"/>
    <property type="project" value="UniProtKB-UniRule"/>
</dbReference>
<dbReference type="Gene3D" id="3.90.199.10">
    <property type="entry name" value="Topoisomerase II, domain 5"/>
    <property type="match status" value="1"/>
</dbReference>
<dbReference type="SMART" id="SM00433">
    <property type="entry name" value="TOP2c"/>
    <property type="match status" value="1"/>
</dbReference>
<keyword evidence="10 12" id="KW-0238">DNA-binding</keyword>
<dbReference type="FunFam" id="3.30.565.10:FF:000004">
    <property type="entry name" value="DNA topoisomerase 2"/>
    <property type="match status" value="1"/>
</dbReference>
<dbReference type="Pfam" id="PF00204">
    <property type="entry name" value="DNA_gyraseB"/>
    <property type="match status" value="1"/>
</dbReference>
<evidence type="ECO:0000313" key="17">
    <source>
        <dbReference type="Proteomes" id="UP000325081"/>
    </source>
</evidence>
<dbReference type="InterPro" id="IPR013760">
    <property type="entry name" value="Topo_IIA-like_dom_sf"/>
</dbReference>
<dbReference type="OrthoDB" id="276498at2759"/>
<dbReference type="InterPro" id="IPR031660">
    <property type="entry name" value="TOPRIM_C"/>
</dbReference>
<dbReference type="GO" id="GO:0000819">
    <property type="term" value="P:sister chromatid segregation"/>
    <property type="evidence" value="ECO:0007669"/>
    <property type="project" value="TreeGrafter"/>
</dbReference>
<dbReference type="Proteomes" id="UP000325081">
    <property type="component" value="Unassembled WGS sequence"/>
</dbReference>
<evidence type="ECO:0000256" key="5">
    <source>
        <dbReference type="ARBA" id="ARBA00022723"/>
    </source>
</evidence>
<dbReference type="InterPro" id="IPR003594">
    <property type="entry name" value="HATPase_dom"/>
</dbReference>
<dbReference type="InterPro" id="IPR050634">
    <property type="entry name" value="DNA_Topoisomerase_II"/>
</dbReference>
<dbReference type="CDD" id="cd16930">
    <property type="entry name" value="HATPase_TopII-like"/>
    <property type="match status" value="1"/>
</dbReference>
<dbReference type="EC" id="5.6.2.2" evidence="13"/>
<dbReference type="Pfam" id="PF16898">
    <property type="entry name" value="TOPRIM_C"/>
    <property type="match status" value="1"/>
</dbReference>
<accession>A0A5A7NZF7</accession>
<comment type="cofactor">
    <cofactor evidence="2">
        <name>Ca(2+)</name>
        <dbReference type="ChEBI" id="CHEBI:29108"/>
    </cofactor>
</comment>
<gene>
    <name evidence="16" type="ORF">STAS_01483</name>
</gene>
<dbReference type="SUPFAM" id="SSF55874">
    <property type="entry name" value="ATPase domain of HSP90 chaperone/DNA topoisomerase II/histidine kinase"/>
    <property type="match status" value="1"/>
</dbReference>
<evidence type="ECO:0000313" key="16">
    <source>
        <dbReference type="EMBL" id="GER25873.1"/>
    </source>
</evidence>
<dbReference type="EMBL" id="BKCP01000558">
    <property type="protein sequence ID" value="GER25873.1"/>
    <property type="molecule type" value="Genomic_DNA"/>
</dbReference>
<dbReference type="InterPro" id="IPR013759">
    <property type="entry name" value="Topo_IIA_B_C"/>
</dbReference>
<dbReference type="InterPro" id="IPR001154">
    <property type="entry name" value="TopoII_euk"/>
</dbReference>
<dbReference type="SMART" id="SM00434">
    <property type="entry name" value="TOP4c"/>
    <property type="match status" value="1"/>
</dbReference>
<feature type="compositionally biased region" description="Basic and acidic residues" evidence="14">
    <location>
        <begin position="1214"/>
        <end position="1232"/>
    </location>
</feature>
<dbReference type="InterPro" id="IPR002205">
    <property type="entry name" value="Topo_IIA_dom_A"/>
</dbReference>
<evidence type="ECO:0000256" key="10">
    <source>
        <dbReference type="ARBA" id="ARBA00023125"/>
    </source>
</evidence>
<dbReference type="Gene3D" id="3.40.50.670">
    <property type="match status" value="1"/>
</dbReference>
<feature type="compositionally biased region" description="Basic residues" evidence="14">
    <location>
        <begin position="1079"/>
        <end position="1089"/>
    </location>
</feature>
<dbReference type="GO" id="GO:0003918">
    <property type="term" value="F:DNA topoisomerase type II (double strand cut, ATP-hydrolyzing) activity"/>
    <property type="evidence" value="ECO:0007669"/>
    <property type="project" value="UniProtKB-UniRule"/>
</dbReference>
<evidence type="ECO:0000256" key="3">
    <source>
        <dbReference type="ARBA" id="ARBA00001946"/>
    </source>
</evidence>
<proteinExistence type="inferred from homology"/>
<keyword evidence="11 12" id="KW-0413">Isomerase</keyword>
<dbReference type="CDD" id="cd00187">
    <property type="entry name" value="TOP4c"/>
    <property type="match status" value="1"/>
</dbReference>
<comment type="catalytic activity">
    <reaction evidence="1 12 13">
        <text>ATP-dependent breakage, passage and rejoining of double-stranded DNA.</text>
        <dbReference type="EC" id="5.6.2.2"/>
    </reaction>
</comment>
<evidence type="ECO:0000256" key="13">
    <source>
        <dbReference type="RuleBase" id="RU362094"/>
    </source>
</evidence>
<dbReference type="PRINTS" id="PR00418">
    <property type="entry name" value="TPI2FAMILY"/>
</dbReference>
<keyword evidence="9 12" id="KW-0799">Topoisomerase</keyword>
<evidence type="ECO:0000256" key="2">
    <source>
        <dbReference type="ARBA" id="ARBA00001913"/>
    </source>
</evidence>
<feature type="compositionally biased region" description="Basic and acidic residues" evidence="14">
    <location>
        <begin position="1331"/>
        <end position="1342"/>
    </location>
</feature>
<dbReference type="InterPro" id="IPR036890">
    <property type="entry name" value="HATPase_C_sf"/>
</dbReference>
<dbReference type="GO" id="GO:0005634">
    <property type="term" value="C:nucleus"/>
    <property type="evidence" value="ECO:0007669"/>
    <property type="project" value="TreeGrafter"/>
</dbReference>
<dbReference type="GO" id="GO:0046872">
    <property type="term" value="F:metal ion binding"/>
    <property type="evidence" value="ECO:0007669"/>
    <property type="project" value="UniProtKB-KW"/>
</dbReference>
<keyword evidence="8" id="KW-0460">Magnesium</keyword>
<comment type="caution">
    <text evidence="16">The sequence shown here is derived from an EMBL/GenBank/DDBJ whole genome shotgun (WGS) entry which is preliminary data.</text>
</comment>
<comment type="subunit">
    <text evidence="13">Homodimer.</text>
</comment>
<dbReference type="PANTHER" id="PTHR10169">
    <property type="entry name" value="DNA TOPOISOMERASE/GYRASE"/>
    <property type="match status" value="1"/>
</dbReference>
<dbReference type="FunFam" id="3.40.50.670:FF:000001">
    <property type="entry name" value="DNA topoisomerase 2"/>
    <property type="match status" value="1"/>
</dbReference>
<dbReference type="Pfam" id="PF00521">
    <property type="entry name" value="DNA_topoisoIV"/>
    <property type="match status" value="1"/>
</dbReference>
<dbReference type="InterPro" id="IPR018522">
    <property type="entry name" value="TopoIIA_CS"/>
</dbReference>
<feature type="compositionally biased region" description="Basic and acidic residues" evidence="14">
    <location>
        <begin position="1195"/>
        <end position="1206"/>
    </location>
</feature>
<feature type="compositionally biased region" description="Basic and acidic residues" evidence="14">
    <location>
        <begin position="1139"/>
        <end position="1155"/>
    </location>
</feature>
<dbReference type="InterPro" id="IPR013506">
    <property type="entry name" value="Topo_IIA_bsu_dom2"/>
</dbReference>
<dbReference type="PRINTS" id="PR01158">
    <property type="entry name" value="TOPISMRASEII"/>
</dbReference>
<dbReference type="GO" id="GO:0000712">
    <property type="term" value="P:resolution of meiotic recombination intermediates"/>
    <property type="evidence" value="ECO:0007669"/>
    <property type="project" value="TreeGrafter"/>
</dbReference>
<feature type="region of interest" description="Disordered" evidence="14">
    <location>
        <begin position="1129"/>
        <end position="1351"/>
    </location>
</feature>
<feature type="active site" description="O-(5'-phospho-DNA)-tyrosine intermediate" evidence="12">
    <location>
        <position position="701"/>
    </location>
</feature>
<evidence type="ECO:0000256" key="11">
    <source>
        <dbReference type="ARBA" id="ARBA00023235"/>
    </source>
</evidence>
<dbReference type="PROSITE" id="PS52040">
    <property type="entry name" value="TOPO_IIA"/>
    <property type="match status" value="1"/>
</dbReference>
<feature type="compositionally biased region" description="Basic residues" evidence="14">
    <location>
        <begin position="1316"/>
        <end position="1330"/>
    </location>
</feature>
<dbReference type="InterPro" id="IPR001241">
    <property type="entry name" value="Topo_IIA"/>
</dbReference>
<evidence type="ECO:0000256" key="1">
    <source>
        <dbReference type="ARBA" id="ARBA00000185"/>
    </source>
</evidence>
<comment type="function">
    <text evidence="13">Control of topological states of DNA by transient breakage and subsequent rejoining of DNA strands. Topoisomerase II makes double-strand breaks.</text>
</comment>
<dbReference type="InterPro" id="IPR013758">
    <property type="entry name" value="Topo_IIA_A/C_ab"/>
</dbReference>
<evidence type="ECO:0000259" key="15">
    <source>
        <dbReference type="PROSITE" id="PS52040"/>
    </source>
</evidence>
<feature type="compositionally biased region" description="Basic and acidic residues" evidence="14">
    <location>
        <begin position="1170"/>
        <end position="1185"/>
    </location>
</feature>
<dbReference type="FunFam" id="3.30.1360.40:FF:000003">
    <property type="entry name" value="DNA topoisomerase 2"/>
    <property type="match status" value="1"/>
</dbReference>
<evidence type="ECO:0000256" key="4">
    <source>
        <dbReference type="ARBA" id="ARBA00011080"/>
    </source>
</evidence>
<evidence type="ECO:0000256" key="14">
    <source>
        <dbReference type="SAM" id="MobiDB-lite"/>
    </source>
</evidence>
<feature type="domain" description="Topo IIA-type catalytic" evidence="15">
    <location>
        <begin position="611"/>
        <end position="1048"/>
    </location>
</feature>
<feature type="region of interest" description="Disordered" evidence="14">
    <location>
        <begin position="1066"/>
        <end position="1101"/>
    </location>
</feature>
<comment type="similarity">
    <text evidence="4 13">Belongs to the type II topoisomerase family.</text>
</comment>
<dbReference type="Gene3D" id="3.30.565.10">
    <property type="entry name" value="Histidine kinase-like ATPase, C-terminal domain"/>
    <property type="match status" value="1"/>
</dbReference>
<sequence length="1351" mass="153638">MAANRTKPRGPNIPSKPELEKTIEETYQKRTQHHHILLRPDTYIGSVVKSKQSLWVLEGGKMVNRDIAYVPGLYKIFDEILVNAADNRQRDPSMDRLEVEIDAGANFISVFNNGEGIPVAVHGSEKVYVAEMIFGQLLTSSNYDDSCKKTTGGRNGFGAKLTNIFSTEFVVETADAKRRKMYKQVFSDNMNKVSPPVITNYNGESWTRISFKPDLAKFQMDHLEADVVALMKRRVVDVAGCIGETVNVVLNGEQVPVCSFADYVDLYLEARFGDKKDSIPRFVERFNDRWEICVCVRDSHFEQVSFVNAIATMKGGTHVDYVIDQLIDYVYEKIDQTSPNIFLRPHLIKICKAGVVENIMSWVKYKQKREEKRAEKEKRQRITGISKLEDANEAGSERAKECTLILTEGDSAKALAMAGISAVGRDCYGVFPLKGKPLNVREANHFQINANEEIQNIMKILHLEYNKQYNSVEDLRYGHVMIMTDQATRGGQILSFYSIPEYESWKQGLGGNTSGWSIKYYKGLGTSTSKEGKEYFQALEKHKKDFLWLDEKDNDAIELAFSKDKIQARKKWLQKYEPSTFLDQKEKHVKYSDFVNKELIQFSAADLKRSIPCMVDGLKPGQRKILFSCFKRNFIQEAKVAQFSGYVSEHTVYHHGEASLANTIVGMAQDYVGSNNINLLQPNGQFGTRHQGGKDHASARYIFTCLSPITRFLFHINDDALLHYLSEDGQSVEPAWYMPIIPMVLVNGSEGIGTGWSTYVPNYNPRDIIANVRRFLNDEPMEPMVPWYKGFKGTIERTKAKGTGESYAVKGIIQEVNKTTVRITELPVRKSTEDYKQFLDTLLSKGGRNKEQFIKDFREFNDDKTVHFEIYMTEKNLAIAKDEGLIEKFKLSSTISTSNMHLFNSNGTLVKYSSPEKIIDEFCGLRREFYEKRKGFMLSMLERELLKLENKVRFVNEVVEGKIIIMNRRRKDLLAELKQKNFAPFPSNNNTRGSSNPTENEYGYLLSMPIGTLTSENVLELCAQAKRFKDEVDGLRHATPKSLWLKDLDALEQKLNLQSNIYDRPENTRSEVSAEISKRPKRTMKKKKKESSEQHANDKDALAEIHIIPSNDTGKTPQAVEPQCMQRKDDVAPMTDPPLVHEDEGKGLEQNEDQAKQNLSPDKSTGKAPEAMDSRGIQEEKDEAPKPNPPPLDVDETRGLEQRGRIADPTSLPDKSRDMKLPEGSESKKDDSSIIEISDTDEEKADTRIVALDFKKARKPSARKTSKDEQNKQHAMITRKRSKTNRENGGTPLANDTSRVVLKAIENNAVLSPEKKLRKRNDRTFRKKKSSHFDAKDGENKENCPSQGNRN</sequence>
<protein>
    <recommendedName>
        <fullName evidence="13">DNA topoisomerase 2</fullName>
        <ecNumber evidence="13">5.6.2.2</ecNumber>
    </recommendedName>
</protein>
<dbReference type="FunFam" id="3.90.199.10:FF:000002">
    <property type="entry name" value="DNA topoisomerase 2"/>
    <property type="match status" value="1"/>
</dbReference>
<keyword evidence="6 13" id="KW-0547">Nucleotide-binding</keyword>
<dbReference type="GO" id="GO:0005524">
    <property type="term" value="F:ATP binding"/>
    <property type="evidence" value="ECO:0007669"/>
    <property type="project" value="UniProtKB-UniRule"/>
</dbReference>
<evidence type="ECO:0000256" key="8">
    <source>
        <dbReference type="ARBA" id="ARBA00022842"/>
    </source>
</evidence>
<dbReference type="Gene3D" id="3.30.230.10">
    <property type="match status" value="1"/>
</dbReference>
<keyword evidence="5" id="KW-0479">Metal-binding</keyword>
<dbReference type="InterPro" id="IPR014721">
    <property type="entry name" value="Ribsml_uS5_D2-typ_fold_subgr"/>
</dbReference>
<dbReference type="Gene3D" id="1.10.268.10">
    <property type="entry name" value="Topoisomerase, domain 3"/>
    <property type="match status" value="1"/>
</dbReference>
<evidence type="ECO:0000256" key="12">
    <source>
        <dbReference type="PROSITE-ProRule" id="PRU01384"/>
    </source>
</evidence>
<evidence type="ECO:0000256" key="7">
    <source>
        <dbReference type="ARBA" id="ARBA00022840"/>
    </source>
</evidence>
<dbReference type="InterPro" id="IPR013757">
    <property type="entry name" value="Topo_IIA_A_a_sf"/>
</dbReference>
<organism evidence="16 17">
    <name type="scientific">Striga asiatica</name>
    <name type="common">Asiatic witchweed</name>
    <name type="synonym">Buchnera asiatica</name>
    <dbReference type="NCBI Taxonomy" id="4170"/>
    <lineage>
        <taxon>Eukaryota</taxon>
        <taxon>Viridiplantae</taxon>
        <taxon>Streptophyta</taxon>
        <taxon>Embryophyta</taxon>
        <taxon>Tracheophyta</taxon>
        <taxon>Spermatophyta</taxon>
        <taxon>Magnoliopsida</taxon>
        <taxon>eudicotyledons</taxon>
        <taxon>Gunneridae</taxon>
        <taxon>Pentapetalae</taxon>
        <taxon>asterids</taxon>
        <taxon>lamiids</taxon>
        <taxon>Lamiales</taxon>
        <taxon>Orobanchaceae</taxon>
        <taxon>Buchnereae</taxon>
        <taxon>Striga</taxon>
    </lineage>
</organism>
<name>A0A5A7NZF7_STRAF</name>
<evidence type="ECO:0000256" key="6">
    <source>
        <dbReference type="ARBA" id="ARBA00022741"/>
    </source>
</evidence>
<dbReference type="SUPFAM" id="SSF54211">
    <property type="entry name" value="Ribosomal protein S5 domain 2-like"/>
    <property type="match status" value="1"/>
</dbReference>
<dbReference type="InterPro" id="IPR020568">
    <property type="entry name" value="Ribosomal_Su5_D2-typ_SF"/>
</dbReference>